<reference evidence="9 10" key="1">
    <citation type="submission" date="2020-07" db="EMBL/GenBank/DDBJ databases">
        <title>isolation of Luteimonas sp. SJ-16.</title>
        <authorList>
            <person name="Huang X.-X."/>
            <person name="Xu L."/>
            <person name="Sun J.-Q."/>
        </authorList>
    </citation>
    <scope>NUCLEOTIDE SEQUENCE [LARGE SCALE GENOMIC DNA]</scope>
    <source>
        <strain evidence="9 10">SJ-16</strain>
    </source>
</reference>
<evidence type="ECO:0000256" key="8">
    <source>
        <dbReference type="SAM" id="SignalP"/>
    </source>
</evidence>
<dbReference type="PANTHER" id="PTHR43772:SF2">
    <property type="entry name" value="PUTATIVE (AFU_ORTHOLOGUE AFUA_2G04480)-RELATED"/>
    <property type="match status" value="1"/>
</dbReference>
<dbReference type="InterPro" id="IPR023296">
    <property type="entry name" value="Glyco_hydro_beta-prop_sf"/>
</dbReference>
<dbReference type="PROSITE" id="PS51257">
    <property type="entry name" value="PROKAR_LIPOPROTEIN"/>
    <property type="match status" value="1"/>
</dbReference>
<protein>
    <submittedName>
        <fullName evidence="9">Glycoside hydrolase family 43 protein</fullName>
    </submittedName>
</protein>
<organism evidence="9 10">
    <name type="scientific">Luteimonas deserti</name>
    <dbReference type="NCBI Taxonomy" id="2752306"/>
    <lineage>
        <taxon>Bacteria</taxon>
        <taxon>Pseudomonadati</taxon>
        <taxon>Pseudomonadota</taxon>
        <taxon>Gammaproteobacteria</taxon>
        <taxon>Lysobacterales</taxon>
        <taxon>Lysobacteraceae</taxon>
        <taxon>Luteimonas</taxon>
    </lineage>
</organism>
<keyword evidence="5 7" id="KW-0326">Glycosidase</keyword>
<evidence type="ECO:0000256" key="6">
    <source>
        <dbReference type="PIRSR" id="PIRSR606710-2"/>
    </source>
</evidence>
<evidence type="ECO:0000256" key="4">
    <source>
        <dbReference type="ARBA" id="ARBA00023277"/>
    </source>
</evidence>
<evidence type="ECO:0000313" key="10">
    <source>
        <dbReference type="Proteomes" id="UP000589896"/>
    </source>
</evidence>
<dbReference type="Pfam" id="PF04616">
    <property type="entry name" value="Glyco_hydro_43"/>
    <property type="match status" value="2"/>
</dbReference>
<evidence type="ECO:0000256" key="1">
    <source>
        <dbReference type="ARBA" id="ARBA00009865"/>
    </source>
</evidence>
<name>A0A7Z0QSP3_9GAMM</name>
<dbReference type="RefSeq" id="WP_180544529.1">
    <property type="nucleotide sequence ID" value="NZ_JACCJZ010000013.1"/>
</dbReference>
<keyword evidence="2" id="KW-0624">Polysaccharide degradation</keyword>
<feature type="signal peptide" evidence="8">
    <location>
        <begin position="1"/>
        <end position="25"/>
    </location>
</feature>
<evidence type="ECO:0000313" key="9">
    <source>
        <dbReference type="EMBL" id="NYZ62305.1"/>
    </source>
</evidence>
<gene>
    <name evidence="9" type="ORF">H0E82_05955</name>
</gene>
<dbReference type="CDD" id="cd18619">
    <property type="entry name" value="GH43_CoXyl43_like"/>
    <property type="match status" value="1"/>
</dbReference>
<dbReference type="Proteomes" id="UP000589896">
    <property type="component" value="Unassembled WGS sequence"/>
</dbReference>
<dbReference type="GO" id="GO:0004553">
    <property type="term" value="F:hydrolase activity, hydrolyzing O-glycosyl compounds"/>
    <property type="evidence" value="ECO:0007669"/>
    <property type="project" value="InterPro"/>
</dbReference>
<keyword evidence="2" id="KW-0858">Xylan degradation</keyword>
<comment type="similarity">
    <text evidence="1 7">Belongs to the glycosyl hydrolase 43 family.</text>
</comment>
<dbReference type="SUPFAM" id="SSF75005">
    <property type="entry name" value="Arabinanase/levansucrase/invertase"/>
    <property type="match status" value="1"/>
</dbReference>
<keyword evidence="4" id="KW-0119">Carbohydrate metabolism</keyword>
<evidence type="ECO:0000256" key="3">
    <source>
        <dbReference type="ARBA" id="ARBA00022801"/>
    </source>
</evidence>
<proteinExistence type="inferred from homology"/>
<evidence type="ECO:0000256" key="7">
    <source>
        <dbReference type="RuleBase" id="RU361187"/>
    </source>
</evidence>
<dbReference type="EMBL" id="JACCJZ010000013">
    <property type="protein sequence ID" value="NYZ62305.1"/>
    <property type="molecule type" value="Genomic_DNA"/>
</dbReference>
<comment type="caution">
    <text evidence="9">The sequence shown here is derived from an EMBL/GenBank/DDBJ whole genome shotgun (WGS) entry which is preliminary data.</text>
</comment>
<dbReference type="AlphaFoldDB" id="A0A7Z0QSP3"/>
<keyword evidence="8" id="KW-0732">Signal</keyword>
<keyword evidence="10" id="KW-1185">Reference proteome</keyword>
<accession>A0A7Z0QSP3</accession>
<evidence type="ECO:0000256" key="5">
    <source>
        <dbReference type="ARBA" id="ARBA00023295"/>
    </source>
</evidence>
<sequence length="357" mass="39794">MSTRPTILALASAVLLAGCASTSLESPSDGASTFRHAPLVREAFIADPSAHVFDGRIYVYGSHDVDEPPRDDEPGSAFVMRDYRVLSMDRIGGPVMVHPPGLRLEDVPWADRQLWAPDATHRDGRYYLYFPAKDHDGIFRIGVATGDRPEGPFTAQPEPIPGSYSIDPAVFVDDDGARYMYFGGIHGGQLQRWVSGRYDPAMGETDLQQPDAPALMPRVARLSADLLTFAETPREVMLLDDTGAPLLGGDLDRRFFEAAWVHRHDGRYYFSYSTGDTHTIAYATGDSPYGPFTYRGVVLTPVQGWTTHHSIVEVDGRWWLFYHDTELTDRTHLRSAKVAELVHEADGRIRTIDPFVR</sequence>
<keyword evidence="3 7" id="KW-0378">Hydrolase</keyword>
<evidence type="ECO:0000256" key="2">
    <source>
        <dbReference type="ARBA" id="ARBA00022651"/>
    </source>
</evidence>
<dbReference type="GO" id="GO:0045493">
    <property type="term" value="P:xylan catabolic process"/>
    <property type="evidence" value="ECO:0007669"/>
    <property type="project" value="UniProtKB-KW"/>
</dbReference>
<dbReference type="InterPro" id="IPR052176">
    <property type="entry name" value="Glycosyl_Hydrlase_43_Enz"/>
</dbReference>
<dbReference type="InterPro" id="IPR006710">
    <property type="entry name" value="Glyco_hydro_43"/>
</dbReference>
<feature type="site" description="Important for catalytic activity, responsible for pKa modulation of the active site Glu and correct orientation of both the proton donor and substrate" evidence="6">
    <location>
        <position position="167"/>
    </location>
</feature>
<dbReference type="Gene3D" id="2.115.10.20">
    <property type="entry name" value="Glycosyl hydrolase domain, family 43"/>
    <property type="match status" value="1"/>
</dbReference>
<feature type="chain" id="PRO_5031503728" evidence="8">
    <location>
        <begin position="26"/>
        <end position="357"/>
    </location>
</feature>
<dbReference type="PANTHER" id="PTHR43772">
    <property type="entry name" value="ENDO-1,4-BETA-XYLANASE"/>
    <property type="match status" value="1"/>
</dbReference>